<dbReference type="InterPro" id="IPR037914">
    <property type="entry name" value="SpoVT-AbrB_sf"/>
</dbReference>
<comment type="subunit">
    <text evidence="7">Forms oligomers.</text>
</comment>
<reference evidence="9 10" key="1">
    <citation type="submission" date="2020-02" db="EMBL/GenBank/DDBJ databases">
        <authorList>
            <person name="Hogendoorn C."/>
        </authorList>
    </citation>
    <scope>NUCLEOTIDE SEQUENCE [LARGE SCALE GENOMIC DNA]</scope>
    <source>
        <strain evidence="9">R501</strain>
    </source>
</reference>
<dbReference type="GO" id="GO:2000143">
    <property type="term" value="P:negative regulation of DNA-templated transcription initiation"/>
    <property type="evidence" value="ECO:0007669"/>
    <property type="project" value="TreeGrafter"/>
</dbReference>
<name>A0A6F8ZFA1_9FIRM</name>
<dbReference type="PROSITE" id="PS51740">
    <property type="entry name" value="SPOVT_ABRB"/>
    <property type="match status" value="2"/>
</dbReference>
<evidence type="ECO:0000256" key="5">
    <source>
        <dbReference type="ARBA" id="ARBA00023125"/>
    </source>
</evidence>
<keyword evidence="10" id="KW-1185">Reference proteome</keyword>
<evidence type="ECO:0000256" key="4">
    <source>
        <dbReference type="ARBA" id="ARBA00023015"/>
    </source>
</evidence>
<dbReference type="Gene3D" id="3.40.1550.20">
    <property type="entry name" value="Transcriptional regulator MraZ domain"/>
    <property type="match status" value="1"/>
</dbReference>
<dbReference type="GO" id="GO:0000976">
    <property type="term" value="F:transcription cis-regulatory region binding"/>
    <property type="evidence" value="ECO:0007669"/>
    <property type="project" value="TreeGrafter"/>
</dbReference>
<proteinExistence type="inferred from homology"/>
<organism evidence="9 10">
    <name type="scientific">Candidatus Hydrogenisulfobacillus filiaventi</name>
    <dbReference type="NCBI Taxonomy" id="2707344"/>
    <lineage>
        <taxon>Bacteria</taxon>
        <taxon>Bacillati</taxon>
        <taxon>Bacillota</taxon>
        <taxon>Clostridia</taxon>
        <taxon>Eubacteriales</taxon>
        <taxon>Clostridiales Family XVII. Incertae Sedis</taxon>
        <taxon>Candidatus Hydrogenisulfobacillus</taxon>
    </lineage>
</organism>
<dbReference type="SUPFAM" id="SSF89447">
    <property type="entry name" value="AbrB/MazE/MraZ-like"/>
    <property type="match status" value="1"/>
</dbReference>
<comment type="similarity">
    <text evidence="7">Belongs to the MraZ family.</text>
</comment>
<dbReference type="InterPro" id="IPR035644">
    <property type="entry name" value="MraZ_C"/>
</dbReference>
<dbReference type="AlphaFoldDB" id="A0A6F8ZFA1"/>
<sequence>MLMGEYAHSLDDKGRLVVPARLREDLGEHFVVTKGLDSCLFLYPAAQWEQIMAKLSALPTTSANARAFARLFLAGAQEMEVDRQGRFTLPPRLREYAGIERDVVLVGLLTRLEIWAADRWEAYQAKEQATFESVAETLEDLGF</sequence>
<evidence type="ECO:0000256" key="6">
    <source>
        <dbReference type="ARBA" id="ARBA00023163"/>
    </source>
</evidence>
<dbReference type="EMBL" id="LR778114">
    <property type="protein sequence ID" value="CAB1128457.1"/>
    <property type="molecule type" value="Genomic_DNA"/>
</dbReference>
<evidence type="ECO:0000256" key="7">
    <source>
        <dbReference type="HAMAP-Rule" id="MF_01008"/>
    </source>
</evidence>
<dbReference type="NCBIfam" id="TIGR00242">
    <property type="entry name" value="division/cell wall cluster transcriptional repressor MraZ"/>
    <property type="match status" value="1"/>
</dbReference>
<dbReference type="FunFam" id="3.40.1550.20:FF:000002">
    <property type="entry name" value="Transcriptional regulator MraZ"/>
    <property type="match status" value="1"/>
</dbReference>
<feature type="domain" description="SpoVT-AbrB" evidence="8">
    <location>
        <begin position="76"/>
        <end position="119"/>
    </location>
</feature>
<evidence type="ECO:0000259" key="8">
    <source>
        <dbReference type="PROSITE" id="PS51740"/>
    </source>
</evidence>
<dbReference type="GO" id="GO:0009295">
    <property type="term" value="C:nucleoid"/>
    <property type="evidence" value="ECO:0007669"/>
    <property type="project" value="UniProtKB-SubCell"/>
</dbReference>
<dbReference type="InterPro" id="IPR007159">
    <property type="entry name" value="SpoVT-AbrB_dom"/>
</dbReference>
<evidence type="ECO:0000256" key="1">
    <source>
        <dbReference type="ARBA" id="ARBA00013860"/>
    </source>
</evidence>
<dbReference type="InterPro" id="IPR035642">
    <property type="entry name" value="MraZ_N"/>
</dbReference>
<dbReference type="InterPro" id="IPR003444">
    <property type="entry name" value="MraZ"/>
</dbReference>
<keyword evidence="5 7" id="KW-0238">DNA-binding</keyword>
<dbReference type="CDD" id="cd16320">
    <property type="entry name" value="MraZ_N"/>
    <property type="match status" value="1"/>
</dbReference>
<dbReference type="PANTHER" id="PTHR34701:SF1">
    <property type="entry name" value="TRANSCRIPTIONAL REGULATOR MRAZ"/>
    <property type="match status" value="1"/>
</dbReference>
<feature type="domain" description="SpoVT-AbrB" evidence="8">
    <location>
        <begin position="5"/>
        <end position="47"/>
    </location>
</feature>
<dbReference type="KEGG" id="hfv:R50_0951"/>
<keyword evidence="4 7" id="KW-0805">Transcription regulation</keyword>
<dbReference type="InterPro" id="IPR038619">
    <property type="entry name" value="MraZ_sf"/>
</dbReference>
<evidence type="ECO:0000256" key="3">
    <source>
        <dbReference type="ARBA" id="ARBA00022737"/>
    </source>
</evidence>
<dbReference type="PANTHER" id="PTHR34701">
    <property type="entry name" value="TRANSCRIPTIONAL REGULATOR MRAZ"/>
    <property type="match status" value="1"/>
</dbReference>
<gene>
    <name evidence="7 9" type="primary">mraZ</name>
    <name evidence="9" type="ORF">R50_0951</name>
</gene>
<comment type="subcellular location">
    <subcellularLocation>
        <location evidence="7">Cytoplasm</location>
        <location evidence="7">Nucleoid</location>
    </subcellularLocation>
</comment>
<keyword evidence="2 7" id="KW-0963">Cytoplasm</keyword>
<evidence type="ECO:0000313" key="9">
    <source>
        <dbReference type="EMBL" id="CAB1128457.1"/>
    </source>
</evidence>
<keyword evidence="6 7" id="KW-0804">Transcription</keyword>
<accession>A0A6F8ZFA1</accession>
<dbReference type="GO" id="GO:0005737">
    <property type="term" value="C:cytoplasm"/>
    <property type="evidence" value="ECO:0007669"/>
    <property type="project" value="UniProtKB-UniRule"/>
</dbReference>
<dbReference type="Proteomes" id="UP000503399">
    <property type="component" value="Chromosome"/>
</dbReference>
<dbReference type="GO" id="GO:0003700">
    <property type="term" value="F:DNA-binding transcription factor activity"/>
    <property type="evidence" value="ECO:0007669"/>
    <property type="project" value="UniProtKB-UniRule"/>
</dbReference>
<dbReference type="CDD" id="cd16321">
    <property type="entry name" value="MraZ_C"/>
    <property type="match status" value="1"/>
</dbReference>
<evidence type="ECO:0000313" key="10">
    <source>
        <dbReference type="Proteomes" id="UP000503399"/>
    </source>
</evidence>
<keyword evidence="3" id="KW-0677">Repeat</keyword>
<dbReference type="InterPro" id="IPR020603">
    <property type="entry name" value="MraZ_dom"/>
</dbReference>
<evidence type="ECO:0000256" key="2">
    <source>
        <dbReference type="ARBA" id="ARBA00022490"/>
    </source>
</evidence>
<protein>
    <recommendedName>
        <fullName evidence="1 7">Transcriptional regulator MraZ</fullName>
    </recommendedName>
</protein>
<dbReference type="Pfam" id="PF02381">
    <property type="entry name" value="MraZ"/>
    <property type="match status" value="2"/>
</dbReference>
<dbReference type="HAMAP" id="MF_01008">
    <property type="entry name" value="MraZ"/>
    <property type="match status" value="1"/>
</dbReference>